<name>A0AAD6SIP2_9AGAR</name>
<protein>
    <submittedName>
        <fullName evidence="1">Uncharacterized protein</fullName>
    </submittedName>
</protein>
<sequence length="226" mass="24370">MQFQPNSTSNSDSDLFPSETRLIFDPSAVHREPDVDSIPVPNASTASTRAEFYCRTSPRKTRPARPRTAGAAAWQLCARGLDAHGIRTRTECAPSATCKRHLVPGASCTRLARVRVRCAAVYARTMRDEGDGEHRACALAAGGSRVERGWGMESDGERGCGQMERECVDAPAGAGAARVLEGSLCRLRRTSVWAARPVYGAEFDVVSTRKSTMSVQSSKAVALALR</sequence>
<comment type="caution">
    <text evidence="1">The sequence shown here is derived from an EMBL/GenBank/DDBJ whole genome shotgun (WGS) entry which is preliminary data.</text>
</comment>
<proteinExistence type="predicted"/>
<reference evidence="1" key="1">
    <citation type="submission" date="2023-03" db="EMBL/GenBank/DDBJ databases">
        <title>Massive genome expansion in bonnet fungi (Mycena s.s.) driven by repeated elements and novel gene families across ecological guilds.</title>
        <authorList>
            <consortium name="Lawrence Berkeley National Laboratory"/>
            <person name="Harder C.B."/>
            <person name="Miyauchi S."/>
            <person name="Viragh M."/>
            <person name="Kuo A."/>
            <person name="Thoen E."/>
            <person name="Andreopoulos B."/>
            <person name="Lu D."/>
            <person name="Skrede I."/>
            <person name="Drula E."/>
            <person name="Henrissat B."/>
            <person name="Morin E."/>
            <person name="Kohler A."/>
            <person name="Barry K."/>
            <person name="LaButti K."/>
            <person name="Morin E."/>
            <person name="Salamov A."/>
            <person name="Lipzen A."/>
            <person name="Mereny Z."/>
            <person name="Hegedus B."/>
            <person name="Baldrian P."/>
            <person name="Stursova M."/>
            <person name="Weitz H."/>
            <person name="Taylor A."/>
            <person name="Grigoriev I.V."/>
            <person name="Nagy L.G."/>
            <person name="Martin F."/>
            <person name="Kauserud H."/>
        </authorList>
    </citation>
    <scope>NUCLEOTIDE SEQUENCE</scope>
    <source>
        <strain evidence="1">CBHHK200</strain>
    </source>
</reference>
<evidence type="ECO:0000313" key="2">
    <source>
        <dbReference type="Proteomes" id="UP001218188"/>
    </source>
</evidence>
<gene>
    <name evidence="1" type="ORF">C8F04DRAFT_1291593</name>
</gene>
<dbReference type="Proteomes" id="UP001218188">
    <property type="component" value="Unassembled WGS sequence"/>
</dbReference>
<evidence type="ECO:0000313" key="1">
    <source>
        <dbReference type="EMBL" id="KAJ7028155.1"/>
    </source>
</evidence>
<accession>A0AAD6SIP2</accession>
<organism evidence="1 2">
    <name type="scientific">Mycena alexandri</name>
    <dbReference type="NCBI Taxonomy" id="1745969"/>
    <lineage>
        <taxon>Eukaryota</taxon>
        <taxon>Fungi</taxon>
        <taxon>Dikarya</taxon>
        <taxon>Basidiomycota</taxon>
        <taxon>Agaricomycotina</taxon>
        <taxon>Agaricomycetes</taxon>
        <taxon>Agaricomycetidae</taxon>
        <taxon>Agaricales</taxon>
        <taxon>Marasmiineae</taxon>
        <taxon>Mycenaceae</taxon>
        <taxon>Mycena</taxon>
    </lineage>
</organism>
<dbReference type="AlphaFoldDB" id="A0AAD6SIP2"/>
<dbReference type="EMBL" id="JARJCM010000115">
    <property type="protein sequence ID" value="KAJ7028155.1"/>
    <property type="molecule type" value="Genomic_DNA"/>
</dbReference>
<keyword evidence="2" id="KW-1185">Reference proteome</keyword>